<evidence type="ECO:0000256" key="5">
    <source>
        <dbReference type="ARBA" id="ARBA00023315"/>
    </source>
</evidence>
<feature type="binding site" evidence="7">
    <location>
        <position position="528"/>
    </location>
    <ligand>
        <name>L-glutamate</name>
        <dbReference type="ChEBI" id="CHEBI:29985"/>
    </ligand>
</feature>
<keyword evidence="5" id="KW-0012">Acyltransferase</keyword>
<dbReference type="SUPFAM" id="SSF56235">
    <property type="entry name" value="N-terminal nucleophile aminohydrolases (Ntn hydrolases)"/>
    <property type="match status" value="1"/>
</dbReference>
<evidence type="ECO:0000313" key="11">
    <source>
        <dbReference type="Proteomes" id="UP001620626"/>
    </source>
</evidence>
<gene>
    <name evidence="10" type="ORF">niasHT_013063</name>
</gene>
<name>A0ABD2LGP9_9BILA</name>
<dbReference type="GO" id="GO:0006508">
    <property type="term" value="P:proteolysis"/>
    <property type="evidence" value="ECO:0007669"/>
    <property type="project" value="UniProtKB-KW"/>
</dbReference>
<feature type="active site" description="Nucleophile" evidence="6">
    <location>
        <position position="486"/>
    </location>
</feature>
<dbReference type="GO" id="GO:0008233">
    <property type="term" value="F:peptidase activity"/>
    <property type="evidence" value="ECO:0007669"/>
    <property type="project" value="UniProtKB-KW"/>
</dbReference>
<dbReference type="InterPro" id="IPR043137">
    <property type="entry name" value="GGT_ssub_C"/>
</dbReference>
<organism evidence="10 11">
    <name type="scientific">Heterodera trifolii</name>
    <dbReference type="NCBI Taxonomy" id="157864"/>
    <lineage>
        <taxon>Eukaryota</taxon>
        <taxon>Metazoa</taxon>
        <taxon>Ecdysozoa</taxon>
        <taxon>Nematoda</taxon>
        <taxon>Chromadorea</taxon>
        <taxon>Rhabditida</taxon>
        <taxon>Tylenchina</taxon>
        <taxon>Tylenchomorpha</taxon>
        <taxon>Tylenchoidea</taxon>
        <taxon>Heteroderidae</taxon>
        <taxon>Heteroderinae</taxon>
        <taxon>Heterodera</taxon>
    </lineage>
</organism>
<keyword evidence="11" id="KW-1185">Reference proteome</keyword>
<feature type="compositionally biased region" description="Basic and acidic residues" evidence="8">
    <location>
        <begin position="471"/>
        <end position="485"/>
    </location>
</feature>
<accession>A0ABD2LGP9</accession>
<evidence type="ECO:0000256" key="9">
    <source>
        <dbReference type="SAM" id="SignalP"/>
    </source>
</evidence>
<comment type="caution">
    <text evidence="10">The sequence shown here is derived from an EMBL/GenBank/DDBJ whole genome shotgun (WGS) entry which is preliminary data.</text>
</comment>
<evidence type="ECO:0000256" key="6">
    <source>
        <dbReference type="PIRSR" id="PIRSR600101-1"/>
    </source>
</evidence>
<evidence type="ECO:0000256" key="2">
    <source>
        <dbReference type="ARBA" id="ARBA00022679"/>
    </source>
</evidence>
<feature type="binding site" evidence="7">
    <location>
        <position position="187"/>
    </location>
    <ligand>
        <name>L-glutamate</name>
        <dbReference type="ChEBI" id="CHEBI:29985"/>
    </ligand>
</feature>
<feature type="chain" id="PRO_5044856080" evidence="9">
    <location>
        <begin position="24"/>
        <end position="679"/>
    </location>
</feature>
<keyword evidence="1" id="KW-0645">Protease</keyword>
<evidence type="ECO:0000256" key="7">
    <source>
        <dbReference type="PIRSR" id="PIRSR600101-2"/>
    </source>
</evidence>
<keyword evidence="2" id="KW-0808">Transferase</keyword>
<feature type="binding site" evidence="7">
    <location>
        <position position="580"/>
    </location>
    <ligand>
        <name>L-glutamate</name>
        <dbReference type="ChEBI" id="CHEBI:29985"/>
    </ligand>
</feature>
<evidence type="ECO:0000256" key="3">
    <source>
        <dbReference type="ARBA" id="ARBA00022801"/>
    </source>
</evidence>
<evidence type="ECO:0000256" key="1">
    <source>
        <dbReference type="ARBA" id="ARBA00022670"/>
    </source>
</evidence>
<dbReference type="InterPro" id="IPR043138">
    <property type="entry name" value="GGT_lsub"/>
</dbReference>
<dbReference type="Proteomes" id="UP001620626">
    <property type="component" value="Unassembled WGS sequence"/>
</dbReference>
<keyword evidence="3" id="KW-0378">Hydrolase</keyword>
<protein>
    <submittedName>
        <fullName evidence="10">Uncharacterized protein</fullName>
    </submittedName>
</protein>
<reference evidence="10 11" key="1">
    <citation type="submission" date="2024-10" db="EMBL/GenBank/DDBJ databases">
        <authorList>
            <person name="Kim D."/>
        </authorList>
    </citation>
    <scope>NUCLEOTIDE SEQUENCE [LARGE SCALE GENOMIC DNA]</scope>
    <source>
        <strain evidence="10">BH-2024</strain>
    </source>
</reference>
<evidence type="ECO:0000256" key="4">
    <source>
        <dbReference type="ARBA" id="ARBA00023180"/>
    </source>
</evidence>
<feature type="region of interest" description="Disordered" evidence="8">
    <location>
        <begin position="471"/>
        <end position="491"/>
    </location>
</feature>
<keyword evidence="4" id="KW-0325">Glycoprotein</keyword>
<dbReference type="Gene3D" id="3.60.20.40">
    <property type="match status" value="1"/>
</dbReference>
<sequence length="679" mass="75381">MMFNKILSSKLIFVLALIQLGACAPLSETSKRQRAESVLHGVDKNGIAKLNGHIDNGFHLMPKHKKIQLHYVQDKDVDKEMSDANLVGTADHPPPSVHHRPSAYAWPPPSHSLMERFRQAAVTSDNGICSEIGRDVMMQKNGNAVDAAVAAMLCIGVTNAQSSGLGGGMVLTFYDAKTRSCKVIDARETAPARATAKAYSESVTANRTTARATGYHEIATPGELAGLWLAYKKFGSGRVPWSELVMPAAKLALYGFPITEHMRRALVGTEKELINSPTMKQWIINPRTNQLYEFGDLVKRPKLANTLERLAAAEDPMKLFYEGEIADEIVEEMQRNGAFLSRSDLKNYEPRVYEKPLYTDDPHGKLRMCGPPPPSSYAITQSIIATMRMEPMCGSDKSADDHSEANSLQNDPKFYHRMIEAQKFAYAQRANLGDQEFVPEAEKLAKRMTSNTFLHNVHKKMLDQAMPDEHYTDDRPIKADKDHAGTSHTSILDSDGNAVSVTSSINQWFGSVVQSENLGIIWNDEMEDFSFPDVKNWFGYAISPTNFVAPGKRPMSSFSPMVIYNKHTGKVKFVIGGSGGAKIPSSVAKTVLHVLCLNQTVKEAIDAPALHNQFTPNHVIYEHGTPRKLITDLKENFGHIMKSYDNNNVVVQAIYVADDGFIYANGDFRRRTYMHPAGF</sequence>
<feature type="signal peptide" evidence="9">
    <location>
        <begin position="1"/>
        <end position="23"/>
    </location>
</feature>
<dbReference type="Pfam" id="PF01019">
    <property type="entry name" value="G_glu_transpept"/>
    <property type="match status" value="1"/>
</dbReference>
<dbReference type="InterPro" id="IPR029055">
    <property type="entry name" value="Ntn_hydrolases_N"/>
</dbReference>
<dbReference type="Gene3D" id="1.10.246.130">
    <property type="match status" value="1"/>
</dbReference>
<feature type="binding site" evidence="7">
    <location>
        <begin position="504"/>
        <end position="506"/>
    </location>
    <ligand>
        <name>L-glutamate</name>
        <dbReference type="ChEBI" id="CHEBI:29985"/>
    </ligand>
</feature>
<dbReference type="PANTHER" id="PTHR11686">
    <property type="entry name" value="GAMMA GLUTAMYL TRANSPEPTIDASE"/>
    <property type="match status" value="1"/>
</dbReference>
<evidence type="ECO:0000313" key="10">
    <source>
        <dbReference type="EMBL" id="KAL3113544.1"/>
    </source>
</evidence>
<dbReference type="FunFam" id="3.60.20.40:FF:000006">
    <property type="entry name" value="Protein CBG05566"/>
    <property type="match status" value="1"/>
</dbReference>
<dbReference type="AlphaFoldDB" id="A0ABD2LGP9"/>
<dbReference type="GO" id="GO:0016746">
    <property type="term" value="F:acyltransferase activity"/>
    <property type="evidence" value="ECO:0007669"/>
    <property type="project" value="UniProtKB-KW"/>
</dbReference>
<evidence type="ECO:0000256" key="8">
    <source>
        <dbReference type="SAM" id="MobiDB-lite"/>
    </source>
</evidence>
<dbReference type="PRINTS" id="PR01210">
    <property type="entry name" value="GGTRANSPTASE"/>
</dbReference>
<dbReference type="FunFam" id="1.10.246.130:FF:000005">
    <property type="entry name" value="Gamma-glutamyltranspeptidase 1, putative"/>
    <property type="match status" value="1"/>
</dbReference>
<dbReference type="EMBL" id="JBICBT010000444">
    <property type="protein sequence ID" value="KAL3113544.1"/>
    <property type="molecule type" value="Genomic_DNA"/>
</dbReference>
<dbReference type="InterPro" id="IPR000101">
    <property type="entry name" value="GGT_peptidase"/>
</dbReference>
<feature type="binding site" evidence="7">
    <location>
        <begin position="556"/>
        <end position="557"/>
    </location>
    <ligand>
        <name>L-glutamate</name>
        <dbReference type="ChEBI" id="CHEBI:29985"/>
    </ligand>
</feature>
<dbReference type="PANTHER" id="PTHR11686:SF9">
    <property type="entry name" value="RE13973P"/>
    <property type="match status" value="1"/>
</dbReference>
<keyword evidence="9" id="KW-0732">Signal</keyword>
<proteinExistence type="predicted"/>